<feature type="region of interest" description="Disordered" evidence="1">
    <location>
        <begin position="1"/>
        <end position="24"/>
    </location>
</feature>
<feature type="transmembrane region" description="Helical" evidence="2">
    <location>
        <begin position="1632"/>
        <end position="1652"/>
    </location>
</feature>
<feature type="transmembrane region" description="Helical" evidence="2">
    <location>
        <begin position="879"/>
        <end position="899"/>
    </location>
</feature>
<keyword evidence="2" id="KW-1133">Transmembrane helix</keyword>
<feature type="transmembrane region" description="Helical" evidence="2">
    <location>
        <begin position="764"/>
        <end position="783"/>
    </location>
</feature>
<evidence type="ECO:0000313" key="3">
    <source>
        <dbReference type="EMBL" id="KAF0699681.1"/>
    </source>
</evidence>
<reference evidence="3" key="2">
    <citation type="submission" date="2019-06" db="EMBL/GenBank/DDBJ databases">
        <title>Genomics analysis of Aphanomyces spp. identifies a new class of oomycete effector associated with host adaptation.</title>
        <authorList>
            <person name="Gaulin E."/>
        </authorList>
    </citation>
    <scope>NUCLEOTIDE SEQUENCE</scope>
    <source>
        <strain evidence="3">CBS 578.67</strain>
    </source>
</reference>
<feature type="compositionally biased region" description="Polar residues" evidence="1">
    <location>
        <begin position="8"/>
        <end position="22"/>
    </location>
</feature>
<gene>
    <name evidence="4" type="primary">Aste57867_9758</name>
    <name evidence="3" type="ORF">As57867_009719</name>
    <name evidence="4" type="ORF">ASTE57867_9758</name>
</gene>
<sequence>MARIRVRPSSSESIPATNFPRSDQSKPRWHVLGFVYLGVSLVLSIVYIQTVVKRSVTNDFYWAGFNATGVQTYLGDIFNAKVPLFQATKTTLAVGSSLATFKSYAAANTFIDANPSAARAAMLSIPLAQAVVALRNASFAANIAMSPFCWVDLTRQFGVAVSAARQHRCEQGSSDNAAVYFEIPLRNSNIHASHWFDYFNTTLFQPLGTTDAGRRWLDASATHLRLPTDDEVHVWREAGVNRWTTPMHNAWQIGMQQTISIVNALGLTYQVDVNTVPFSSLTIWTTSRSWIGFGNIAYLCAFYECSVVRGLPNSIDQMPFDWDVDVVVGPVFTTATTLVRETIGPYGVFDIRMVSPPNLLVQAVRTVQDYVVPALQLSIMRPLDTIEVDPIPFSWTGLLYYGGNPMCLHGTAQSFVQPSFSFDDSCGTPLVHTISVGGLSSLFAIMASGWASFGMLSSSVCSLCGSETTQTMCVEALQSSIAIYQNLAHPPSLSPNVIATILPLNVSIIQFATTANSTPVLLVQPMVSTSPQDATWSFFGWITMYEWALGYREVYTFDGDVGSVTTISPRQPFIQQPANPLELPENACYYIWYIVVYVTFVLTGVGAIVLALATWHAFQMNGAALFCFNRVVGSVWIGRTFLLLRGMLAIVILSTANVAFVSPHGFSQLQLEPREWFDICLLAGETIWLSYAVTDLVLPSAIPSMHAPCSAIIAWLITVAWEVTAPTEPIIELEPSCIVTTIGMIIQCRGGTVTIGNYKHLQGLVLLQIVCLGGSILVTQVVARRSKTNLRHAVRHLILPAASDAFLVDQRADLIRLDRLSCVMSGMIPSSQWLFDLKLWGSTDINLDPDTDAYVLHPPTFDRIEVESPSQPTFQYIKLSAMVGLGYIVATVVGSFLFLSLTQSTMANDFWWDSFNSTGAQSYLINWYNVNLQTSQRTAPFRMDEVAHGDSTEVYNTSDTNFLSSALYATALQNEANTLSQVITGLRKMDGCQVPWIFTPYCFVDFSHQWEMANSASRQVRCYAQETSNGAVYLETMLRNADGASLRQCWGQALDAGIFATLGQSTMGQAWMTSVQTNTLPVAEEVTFWLSNGISFYTTQWQTFKLLGVVENIWIQNAFGIPYSLTLKRSNSTMQVPAQTTYKMYWGLANDLLAIGGTNVSSIAGLSLIRNSDRFAFQNTSLESVLVESDVLTSPLAAGLTLVRATLGPFGSIDIKRVATPPSLKVFYRALTTTVNMVLSGLNESRQWNYRQIPSSTVFTVAPVAWDGVLRVSGDLFCEFVPHTANDISEFFLPQGICGVLVLNALYTTRENMLKALLATNFVDTLQLNDVCAREHRNPQACLQAITMLWPLLQHVQAASFTAMALAAKHEIGSTVQVQVVQFITSEHGGLNLSRVNVFDPTEVAYELWAWLYLFDWVEGNREVISVQGSLDTLVTISGFMSPVETVPNALEIPVNVAYYIRCAIQYVTILLLVVAGFVVVYIFAVVGLIDMWNMMEFNRVAGVVWVGRPLMLLRGITAICLLSTARLELIQSDNGLLAYFASPTRPFYTVLMSGGEMCWLVYILNDTFSPLTRQHTFGYATKSSLLTWLITFLWSLASPVQHQVTISRHCTVDSVDFQLVCSSGTMEIGSIARFGGLIGLAVGCCVVSYILERLMYPHTQYHQPDQSLMLHATARNCLDFERWHHRGVFYIDQASAVLTGLLAIQRGHQIFIFDIKSWRRYTINMSTLRGSSFKELYEKKHLVRAIPLVE</sequence>
<feature type="transmembrane region" description="Helical" evidence="2">
    <location>
        <begin position="1464"/>
        <end position="1490"/>
    </location>
</feature>
<proteinExistence type="predicted"/>
<accession>A0A485KP92</accession>
<keyword evidence="2" id="KW-0472">Membrane</keyword>
<dbReference type="Proteomes" id="UP000332933">
    <property type="component" value="Unassembled WGS sequence"/>
</dbReference>
<organism evidence="4 5">
    <name type="scientific">Aphanomyces stellatus</name>
    <dbReference type="NCBI Taxonomy" id="120398"/>
    <lineage>
        <taxon>Eukaryota</taxon>
        <taxon>Sar</taxon>
        <taxon>Stramenopiles</taxon>
        <taxon>Oomycota</taxon>
        <taxon>Saprolegniomycetes</taxon>
        <taxon>Saprolegniales</taxon>
        <taxon>Verrucalvaceae</taxon>
        <taxon>Aphanomyces</taxon>
    </lineage>
</organism>
<feature type="transmembrane region" description="Helical" evidence="2">
    <location>
        <begin position="1511"/>
        <end position="1528"/>
    </location>
</feature>
<evidence type="ECO:0000313" key="4">
    <source>
        <dbReference type="EMBL" id="VFT86637.1"/>
    </source>
</evidence>
<reference evidence="4 5" key="1">
    <citation type="submission" date="2019-03" db="EMBL/GenBank/DDBJ databases">
        <authorList>
            <person name="Gaulin E."/>
            <person name="Dumas B."/>
        </authorList>
    </citation>
    <scope>NUCLEOTIDE SEQUENCE [LARGE SCALE GENOMIC DNA]</scope>
    <source>
        <strain evidence="4">CBS 568.67</strain>
    </source>
</reference>
<keyword evidence="5" id="KW-1185">Reference proteome</keyword>
<dbReference type="EMBL" id="CAADRA010005182">
    <property type="protein sequence ID" value="VFT86637.1"/>
    <property type="molecule type" value="Genomic_DNA"/>
</dbReference>
<evidence type="ECO:0000256" key="2">
    <source>
        <dbReference type="SAM" id="Phobius"/>
    </source>
</evidence>
<dbReference type="OrthoDB" id="77710at2759"/>
<feature type="transmembrane region" description="Helical" evidence="2">
    <location>
        <begin position="590"/>
        <end position="615"/>
    </location>
</feature>
<evidence type="ECO:0000313" key="5">
    <source>
        <dbReference type="Proteomes" id="UP000332933"/>
    </source>
</evidence>
<feature type="transmembrane region" description="Helical" evidence="2">
    <location>
        <begin position="29"/>
        <end position="48"/>
    </location>
</feature>
<protein>
    <submittedName>
        <fullName evidence="4">Aste57867_9758 protein</fullName>
    </submittedName>
</protein>
<name>A0A485KP92_9STRA</name>
<feature type="transmembrane region" description="Helical" evidence="2">
    <location>
        <begin position="636"/>
        <end position="656"/>
    </location>
</feature>
<keyword evidence="2" id="KW-0812">Transmembrane</keyword>
<feature type="transmembrane region" description="Helical" evidence="2">
    <location>
        <begin position="1548"/>
        <end position="1566"/>
    </location>
</feature>
<dbReference type="EMBL" id="VJMH01005161">
    <property type="protein sequence ID" value="KAF0699681.1"/>
    <property type="molecule type" value="Genomic_DNA"/>
</dbReference>
<feature type="transmembrane region" description="Helical" evidence="2">
    <location>
        <begin position="1578"/>
        <end position="1598"/>
    </location>
</feature>
<evidence type="ECO:0000256" key="1">
    <source>
        <dbReference type="SAM" id="MobiDB-lite"/>
    </source>
</evidence>